<dbReference type="EMBL" id="SJOL01005414">
    <property type="protein sequence ID" value="TGZ70388.1"/>
    <property type="molecule type" value="Genomic_DNA"/>
</dbReference>
<dbReference type="Proteomes" id="UP000308267">
    <property type="component" value="Unassembled WGS sequence"/>
</dbReference>
<organism evidence="1 2">
    <name type="scientific">Opisthorchis felineus</name>
    <dbReference type="NCBI Taxonomy" id="147828"/>
    <lineage>
        <taxon>Eukaryota</taxon>
        <taxon>Metazoa</taxon>
        <taxon>Spiralia</taxon>
        <taxon>Lophotrochozoa</taxon>
        <taxon>Platyhelminthes</taxon>
        <taxon>Trematoda</taxon>
        <taxon>Digenea</taxon>
        <taxon>Opisthorchiida</taxon>
        <taxon>Opisthorchiata</taxon>
        <taxon>Opisthorchiidae</taxon>
        <taxon>Opisthorchis</taxon>
    </lineage>
</organism>
<gene>
    <name evidence="1" type="ORF">CRM22_003226</name>
</gene>
<name>A0A4S2M8F5_OPIFE</name>
<reference evidence="1 2" key="1">
    <citation type="journal article" date="2019" name="BMC Genomics">
        <title>New insights from Opisthorchis felineus genome: update on genomics of the epidemiologically important liver flukes.</title>
        <authorList>
            <person name="Ershov N.I."/>
            <person name="Mordvinov V.A."/>
            <person name="Prokhortchouk E.B."/>
            <person name="Pakharukova M.Y."/>
            <person name="Gunbin K.V."/>
            <person name="Ustyantsev K."/>
            <person name="Genaev M.A."/>
            <person name="Blinov A.G."/>
            <person name="Mazur A."/>
            <person name="Boulygina E."/>
            <person name="Tsygankova S."/>
            <person name="Khrameeva E."/>
            <person name="Chekanov N."/>
            <person name="Fan G."/>
            <person name="Xiao A."/>
            <person name="Zhang H."/>
            <person name="Xu X."/>
            <person name="Yang H."/>
            <person name="Solovyev V."/>
            <person name="Lee S.M."/>
            <person name="Liu X."/>
            <person name="Afonnikov D.A."/>
            <person name="Skryabin K.G."/>
        </authorList>
    </citation>
    <scope>NUCLEOTIDE SEQUENCE [LARGE SCALE GENOMIC DNA]</scope>
    <source>
        <strain evidence="1">AK-0245</strain>
        <tissue evidence="1">Whole organism</tissue>
    </source>
</reference>
<protein>
    <submittedName>
        <fullName evidence="1">Uncharacterized protein</fullName>
    </submittedName>
</protein>
<evidence type="ECO:0000313" key="1">
    <source>
        <dbReference type="EMBL" id="TGZ70388.1"/>
    </source>
</evidence>
<proteinExistence type="predicted"/>
<dbReference type="STRING" id="147828.A0A4S2M8F5"/>
<accession>A0A4S2M8F5</accession>
<sequence>MSGKFAISQILKTTTAPGQDVCVNLSNEQIRRPWPDWTKVDCLTNNQITSANAVRMGDAQSSDNRGVKTTPPTICFSVGFDSETFISNLALIRTLFAKSTEQPKDSLPSSSGTADVHATQCNDAHRITNILAADKTDKHCSEDSLSGFVELNKNICTWRMQNPGLLTILRSQLSCCPFNKDSESPPGEGSVHDNSYQMVNKLASEWCDSV</sequence>
<evidence type="ECO:0000313" key="2">
    <source>
        <dbReference type="Proteomes" id="UP000308267"/>
    </source>
</evidence>
<dbReference type="AlphaFoldDB" id="A0A4S2M8F5"/>
<comment type="caution">
    <text evidence="1">The sequence shown here is derived from an EMBL/GenBank/DDBJ whole genome shotgun (WGS) entry which is preliminary data.</text>
</comment>
<keyword evidence="2" id="KW-1185">Reference proteome</keyword>